<evidence type="ECO:0000313" key="2">
    <source>
        <dbReference type="Proteomes" id="UP001364695"/>
    </source>
</evidence>
<keyword evidence="2" id="KW-1185">Reference proteome</keyword>
<keyword evidence="1" id="KW-0969">Cilium</keyword>
<dbReference type="Proteomes" id="UP001364695">
    <property type="component" value="Unassembled WGS sequence"/>
</dbReference>
<dbReference type="EMBL" id="JAWDIE010000004">
    <property type="protein sequence ID" value="MEJ7137488.1"/>
    <property type="molecule type" value="Genomic_DNA"/>
</dbReference>
<name>A0ACC6NZR8_9BURK</name>
<keyword evidence="1" id="KW-0966">Cell projection</keyword>
<proteinExistence type="predicted"/>
<protein>
    <submittedName>
        <fullName evidence="1">Flagellar hook-length control protein FliK</fullName>
    </submittedName>
</protein>
<gene>
    <name evidence="1" type="ORF">RV045_03460</name>
</gene>
<accession>A0ACC6NZR8</accession>
<comment type="caution">
    <text evidence="1">The sequence shown here is derived from an EMBL/GenBank/DDBJ whole genome shotgun (WGS) entry which is preliminary data.</text>
</comment>
<sequence>MPTASPDSAALLPGSGQAPGGPGAGLKRKGRAAAGPQHAAADSPGQKGAQASPGFASALRQRREAQRPSAADTTPLSAPSPERAPLHAVNAKAEIGAAKRTKPDPLDPAEAATRPDAGAALQAAGQIVVPVAVTAAPTAQATSDQTTAPALALEAATATAPGAGAEAAVSAQAAQLGQPSSAQARPRAAPHPGDGAAASQVAALGSAADTPAAQTEGAAGAVAVSAASQAGNRASAQTTTQAHSQGTLAAAAQTMDPVTLATTQAETRQALAARVAGLDARRPARPAAGRDTGEGAAANTPQATTQSARQPIAEIARASLTALESAAPPLRSAQQMKAETAPSVLSAWASGQRAAAAPSSAPLPARSSTAPAASALTPGESLSAALAALNSPPAAATSVFSDRSVLHGHISTPVSSPEFHASLASSVSGLLRQGGQAQFSLNPAEMGPITVKVDLQGDQARVSFAADVASTRELLEKSQPWLSQAMGEAGLRLVQTHIAAPASTPDPRGQAFQQPAGQQGQPQQQPSGGNADAGSFGASSGQQASTGGQPHNPRQAPGTPVPAAPVADTVRSDSPPPSSNGRGLHTVV</sequence>
<evidence type="ECO:0000313" key="1">
    <source>
        <dbReference type="EMBL" id="MEJ7137488.1"/>
    </source>
</evidence>
<organism evidence="1 2">
    <name type="scientific">Amphibiibacter pelophylacis</name>
    <dbReference type="NCBI Taxonomy" id="1799477"/>
    <lineage>
        <taxon>Bacteria</taxon>
        <taxon>Pseudomonadati</taxon>
        <taxon>Pseudomonadota</taxon>
        <taxon>Betaproteobacteria</taxon>
        <taxon>Burkholderiales</taxon>
        <taxon>Sphaerotilaceae</taxon>
        <taxon>Amphibiibacter</taxon>
    </lineage>
</organism>
<keyword evidence="1" id="KW-0282">Flagellum</keyword>
<reference evidence="1" key="1">
    <citation type="submission" date="2023-10" db="EMBL/GenBank/DDBJ databases">
        <title>Amphibacter perezi, gen. nov., sp. nov. a novel taxa of the family Comamonadaceae, class Betaproteobacteria isolated from the skin microbiota of Pelophylax perezi from different populations.</title>
        <authorList>
            <person name="Costa S."/>
            <person name="Proenca D.N."/>
            <person name="Lopes I."/>
            <person name="Morais P.V."/>
        </authorList>
    </citation>
    <scope>NUCLEOTIDE SEQUENCE</scope>
    <source>
        <strain evidence="1">SL12-8</strain>
    </source>
</reference>